<gene>
    <name evidence="4" type="primary">CSON000582</name>
</gene>
<dbReference type="InterPro" id="IPR051217">
    <property type="entry name" value="Insect_Cuticle_Struc_Prot"/>
</dbReference>
<dbReference type="EMBL" id="UFQT01001092">
    <property type="protein sequence ID" value="SSX28874.1"/>
    <property type="molecule type" value="Genomic_DNA"/>
</dbReference>
<dbReference type="PANTHER" id="PTHR12236:SF46">
    <property type="entry name" value="CUTICULAR PROTEIN 30B-RELATED"/>
    <property type="match status" value="1"/>
</dbReference>
<evidence type="ECO:0000256" key="3">
    <source>
        <dbReference type="SAM" id="SignalP"/>
    </source>
</evidence>
<dbReference type="PROSITE" id="PS00233">
    <property type="entry name" value="CHIT_BIND_RR_1"/>
    <property type="match status" value="1"/>
</dbReference>
<dbReference type="PRINTS" id="PR00947">
    <property type="entry name" value="CUTICLE"/>
</dbReference>
<evidence type="ECO:0000313" key="4">
    <source>
        <dbReference type="EMBL" id="SSX08963.1"/>
    </source>
</evidence>
<accession>A0A336KZ96</accession>
<feature type="chain" id="PRO_5036062126" evidence="3">
    <location>
        <begin position="18"/>
        <end position="160"/>
    </location>
</feature>
<feature type="signal peptide" evidence="3">
    <location>
        <begin position="1"/>
        <end position="17"/>
    </location>
</feature>
<keyword evidence="1 2" id="KW-0193">Cuticle</keyword>
<dbReference type="GO" id="GO:0031012">
    <property type="term" value="C:extracellular matrix"/>
    <property type="evidence" value="ECO:0007669"/>
    <property type="project" value="TreeGrafter"/>
</dbReference>
<reference evidence="5" key="2">
    <citation type="submission" date="2018-07" db="EMBL/GenBank/DDBJ databases">
        <authorList>
            <person name="Quirk P.G."/>
            <person name="Krulwich T.A."/>
        </authorList>
    </citation>
    <scope>NUCLEOTIDE SEQUENCE</scope>
</reference>
<evidence type="ECO:0000256" key="1">
    <source>
        <dbReference type="ARBA" id="ARBA00022460"/>
    </source>
</evidence>
<dbReference type="OMA" id="GHQDAGH"/>
<organism evidence="4">
    <name type="scientific">Culicoides sonorensis</name>
    <name type="common">Biting midge</name>
    <dbReference type="NCBI Taxonomy" id="179676"/>
    <lineage>
        <taxon>Eukaryota</taxon>
        <taxon>Metazoa</taxon>
        <taxon>Ecdysozoa</taxon>
        <taxon>Arthropoda</taxon>
        <taxon>Hexapoda</taxon>
        <taxon>Insecta</taxon>
        <taxon>Pterygota</taxon>
        <taxon>Neoptera</taxon>
        <taxon>Endopterygota</taxon>
        <taxon>Diptera</taxon>
        <taxon>Nematocera</taxon>
        <taxon>Chironomoidea</taxon>
        <taxon>Ceratopogonidae</taxon>
        <taxon>Ceratopogoninae</taxon>
        <taxon>Culicoides</taxon>
        <taxon>Monoculicoides</taxon>
    </lineage>
</organism>
<dbReference type="InterPro" id="IPR000618">
    <property type="entry name" value="Insect_cuticle"/>
</dbReference>
<dbReference type="InterPro" id="IPR031311">
    <property type="entry name" value="CHIT_BIND_RR_consensus"/>
</dbReference>
<evidence type="ECO:0000313" key="5">
    <source>
        <dbReference type="EMBL" id="SSX28874.1"/>
    </source>
</evidence>
<evidence type="ECO:0000256" key="2">
    <source>
        <dbReference type="PROSITE-ProRule" id="PRU00497"/>
    </source>
</evidence>
<dbReference type="PANTHER" id="PTHR12236">
    <property type="entry name" value="STRUCTURAL CONTITUENT OF CUTICLE"/>
    <property type="match status" value="1"/>
</dbReference>
<protein>
    <submittedName>
        <fullName evidence="4">CSON000582 protein</fullName>
    </submittedName>
</protein>
<dbReference type="EMBL" id="UFQS01001092">
    <property type="protein sequence ID" value="SSX08963.1"/>
    <property type="molecule type" value="Genomic_DNA"/>
</dbReference>
<dbReference type="VEuPathDB" id="VectorBase:CSON000582"/>
<dbReference type="PROSITE" id="PS51155">
    <property type="entry name" value="CHIT_BIND_RR_2"/>
    <property type="match status" value="1"/>
</dbReference>
<sequence>MAFKFIALFSFVALAAAVELNYHHQPAVLVKTVEHHAPAEYAFEYSVHDEHTGDVKSQKEVRHGDNVEGYYTLIDADGHRRVVHYTADEHNGFNAKVEREYVGGHYEAPKQVKYVVPVQKYVAAPVVAKVQAPLAKIVYGHQDAGHSHVSVNAHGSDYHY</sequence>
<reference evidence="4" key="1">
    <citation type="submission" date="2018-04" db="EMBL/GenBank/DDBJ databases">
        <authorList>
            <person name="Go L.Y."/>
            <person name="Mitchell J.A."/>
        </authorList>
    </citation>
    <scope>NUCLEOTIDE SEQUENCE</scope>
    <source>
        <tissue evidence="4">Whole organism</tissue>
    </source>
</reference>
<dbReference type="Pfam" id="PF00379">
    <property type="entry name" value="Chitin_bind_4"/>
    <property type="match status" value="1"/>
</dbReference>
<dbReference type="GO" id="GO:0042302">
    <property type="term" value="F:structural constituent of cuticle"/>
    <property type="evidence" value="ECO:0007669"/>
    <property type="project" value="UniProtKB-UniRule"/>
</dbReference>
<name>A0A336KZ96_CULSO</name>
<proteinExistence type="predicted"/>
<keyword evidence="3" id="KW-0732">Signal</keyword>
<dbReference type="AlphaFoldDB" id="A0A336KZ96"/>
<dbReference type="GO" id="GO:0005615">
    <property type="term" value="C:extracellular space"/>
    <property type="evidence" value="ECO:0007669"/>
    <property type="project" value="TreeGrafter"/>
</dbReference>